<proteinExistence type="predicted"/>
<feature type="compositionally biased region" description="Basic and acidic residues" evidence="1">
    <location>
        <begin position="63"/>
        <end position="73"/>
    </location>
</feature>
<dbReference type="EMBL" id="JAULSR010000006">
    <property type="protein sequence ID" value="KAK0615688.1"/>
    <property type="molecule type" value="Genomic_DNA"/>
</dbReference>
<keyword evidence="3" id="KW-1185">Reference proteome</keyword>
<accession>A0AA39WHU6</accession>
<dbReference type="AlphaFoldDB" id="A0AA39WHU6"/>
<evidence type="ECO:0000256" key="1">
    <source>
        <dbReference type="SAM" id="MobiDB-lite"/>
    </source>
</evidence>
<organism evidence="2 3">
    <name type="scientific">Bombardia bombarda</name>
    <dbReference type="NCBI Taxonomy" id="252184"/>
    <lineage>
        <taxon>Eukaryota</taxon>
        <taxon>Fungi</taxon>
        <taxon>Dikarya</taxon>
        <taxon>Ascomycota</taxon>
        <taxon>Pezizomycotina</taxon>
        <taxon>Sordariomycetes</taxon>
        <taxon>Sordariomycetidae</taxon>
        <taxon>Sordariales</taxon>
        <taxon>Lasiosphaeriaceae</taxon>
        <taxon>Bombardia</taxon>
    </lineage>
</organism>
<reference evidence="2" key="1">
    <citation type="submission" date="2023-06" db="EMBL/GenBank/DDBJ databases">
        <title>Genome-scale phylogeny and comparative genomics of the fungal order Sordariales.</title>
        <authorList>
            <consortium name="Lawrence Berkeley National Laboratory"/>
            <person name="Hensen N."/>
            <person name="Bonometti L."/>
            <person name="Westerberg I."/>
            <person name="Brannstrom I.O."/>
            <person name="Guillou S."/>
            <person name="Cros-Aarteil S."/>
            <person name="Calhoun S."/>
            <person name="Haridas S."/>
            <person name="Kuo A."/>
            <person name="Mondo S."/>
            <person name="Pangilinan J."/>
            <person name="Riley R."/>
            <person name="LaButti K."/>
            <person name="Andreopoulos B."/>
            <person name="Lipzen A."/>
            <person name="Chen C."/>
            <person name="Yanf M."/>
            <person name="Daum C."/>
            <person name="Ng V."/>
            <person name="Clum A."/>
            <person name="Steindorff A."/>
            <person name="Ohm R."/>
            <person name="Martin F."/>
            <person name="Silar P."/>
            <person name="Natvig D."/>
            <person name="Lalanne C."/>
            <person name="Gautier V."/>
            <person name="Ament-velasquez S.L."/>
            <person name="Kruys A."/>
            <person name="Hutchinson M.I."/>
            <person name="Powell A.J."/>
            <person name="Barry K."/>
            <person name="Miller A.N."/>
            <person name="Grigoriev I.V."/>
            <person name="Debuchy R."/>
            <person name="Gladieux P."/>
            <person name="Thoren M.H."/>
            <person name="Johannesson H."/>
        </authorList>
    </citation>
    <scope>NUCLEOTIDE SEQUENCE</scope>
    <source>
        <strain evidence="2">SMH3391-2</strain>
    </source>
</reference>
<name>A0AA39WHU6_9PEZI</name>
<sequence length="196" mass="22366">MAMGHVKAFMLNWTTPVRLFLHTQIPWKSPSMDRFSSRNLIHGTRGPRLWLRIPICKQTKREVCGPDDHHEPDDGQPQGPEFDKNALLLKVSTSRIVMQHRQSDTPIRVAVEPTLRNPHMQLCARIKVQRFLVCMPTGGLFGERRNDEFEINLWISTGSSLSEDGGDALYDYTEDFAFMTDISCSPAVARFRPIDA</sequence>
<dbReference type="Proteomes" id="UP001174934">
    <property type="component" value="Unassembled WGS sequence"/>
</dbReference>
<evidence type="ECO:0000313" key="3">
    <source>
        <dbReference type="Proteomes" id="UP001174934"/>
    </source>
</evidence>
<feature type="region of interest" description="Disordered" evidence="1">
    <location>
        <begin position="63"/>
        <end position="82"/>
    </location>
</feature>
<gene>
    <name evidence="2" type="ORF">B0T17DRAFT_510270</name>
</gene>
<protein>
    <submittedName>
        <fullName evidence="2">Uncharacterized protein</fullName>
    </submittedName>
</protein>
<comment type="caution">
    <text evidence="2">The sequence shown here is derived from an EMBL/GenBank/DDBJ whole genome shotgun (WGS) entry which is preliminary data.</text>
</comment>
<evidence type="ECO:0000313" key="2">
    <source>
        <dbReference type="EMBL" id="KAK0615688.1"/>
    </source>
</evidence>